<feature type="domain" description="PASTA" evidence="5">
    <location>
        <begin position="595"/>
        <end position="653"/>
    </location>
</feature>
<organism evidence="6 7">
    <name type="scientific">Mesohalobacter halotolerans</name>
    <dbReference type="NCBI Taxonomy" id="1883405"/>
    <lineage>
        <taxon>Bacteria</taxon>
        <taxon>Pseudomonadati</taxon>
        <taxon>Bacteroidota</taxon>
        <taxon>Flavobacteriia</taxon>
        <taxon>Flavobacteriales</taxon>
        <taxon>Flavobacteriaceae</taxon>
        <taxon>Mesohalobacter</taxon>
    </lineage>
</organism>
<evidence type="ECO:0000313" key="7">
    <source>
        <dbReference type="Proteomes" id="UP000306552"/>
    </source>
</evidence>
<dbReference type="GO" id="GO:0004180">
    <property type="term" value="F:carboxypeptidase activity"/>
    <property type="evidence" value="ECO:0007669"/>
    <property type="project" value="UniProtKB-KW"/>
</dbReference>
<accession>A0A4U5TTF6</accession>
<keyword evidence="4" id="KW-1133">Transmembrane helix</keyword>
<dbReference type="InterPro" id="IPR012338">
    <property type="entry name" value="Beta-lactam/transpept-like"/>
</dbReference>
<dbReference type="PANTHER" id="PTHR30627">
    <property type="entry name" value="PEPTIDOGLYCAN D,D-TRANSPEPTIDASE"/>
    <property type="match status" value="1"/>
</dbReference>
<evidence type="ECO:0000256" key="1">
    <source>
        <dbReference type="ARBA" id="ARBA00004370"/>
    </source>
</evidence>
<keyword evidence="7" id="KW-1185">Reference proteome</keyword>
<comment type="caution">
    <text evidence="6">The sequence shown here is derived from an EMBL/GenBank/DDBJ whole genome shotgun (WGS) entry which is preliminary data.</text>
</comment>
<dbReference type="GO" id="GO:0071555">
    <property type="term" value="P:cell wall organization"/>
    <property type="evidence" value="ECO:0007669"/>
    <property type="project" value="TreeGrafter"/>
</dbReference>
<dbReference type="InterPro" id="IPR050515">
    <property type="entry name" value="Beta-lactam/transpept"/>
</dbReference>
<keyword evidence="2" id="KW-0121">Carboxypeptidase</keyword>
<dbReference type="SMART" id="SM00740">
    <property type="entry name" value="PASTA"/>
    <property type="match status" value="1"/>
</dbReference>
<evidence type="ECO:0000259" key="5">
    <source>
        <dbReference type="PROSITE" id="PS51178"/>
    </source>
</evidence>
<evidence type="ECO:0000256" key="4">
    <source>
        <dbReference type="SAM" id="Phobius"/>
    </source>
</evidence>
<dbReference type="Gene3D" id="3.90.1310.10">
    <property type="entry name" value="Penicillin-binding protein 2a (Domain 2)"/>
    <property type="match status" value="1"/>
</dbReference>
<dbReference type="PANTHER" id="PTHR30627:SF1">
    <property type="entry name" value="PEPTIDOGLYCAN D,D-TRANSPEPTIDASE FTSI"/>
    <property type="match status" value="1"/>
</dbReference>
<protein>
    <submittedName>
        <fullName evidence="6">PASTA domain-containing protein</fullName>
    </submittedName>
</protein>
<dbReference type="RefSeq" id="WP_138931359.1">
    <property type="nucleotide sequence ID" value="NZ_SWMU01000001.1"/>
</dbReference>
<evidence type="ECO:0000256" key="2">
    <source>
        <dbReference type="ARBA" id="ARBA00022645"/>
    </source>
</evidence>
<dbReference type="Gene3D" id="3.30.10.20">
    <property type="match status" value="1"/>
</dbReference>
<evidence type="ECO:0000256" key="3">
    <source>
        <dbReference type="ARBA" id="ARBA00023136"/>
    </source>
</evidence>
<dbReference type="AlphaFoldDB" id="A0A4U5TTF6"/>
<comment type="subcellular location">
    <subcellularLocation>
        <location evidence="1">Membrane</location>
    </subcellularLocation>
</comment>
<dbReference type="InterPro" id="IPR005311">
    <property type="entry name" value="PBP_dimer"/>
</dbReference>
<evidence type="ECO:0000313" key="6">
    <source>
        <dbReference type="EMBL" id="TKS57659.1"/>
    </source>
</evidence>
<dbReference type="Proteomes" id="UP000306552">
    <property type="component" value="Unassembled WGS sequence"/>
</dbReference>
<dbReference type="InterPro" id="IPR001460">
    <property type="entry name" value="PCN-bd_Tpept"/>
</dbReference>
<dbReference type="InterPro" id="IPR005543">
    <property type="entry name" value="PASTA_dom"/>
</dbReference>
<dbReference type="Pfam" id="PF00905">
    <property type="entry name" value="Transpeptidase"/>
    <property type="match status" value="1"/>
</dbReference>
<keyword evidence="4" id="KW-0812">Transmembrane</keyword>
<dbReference type="EMBL" id="SWMU01000001">
    <property type="protein sequence ID" value="TKS57659.1"/>
    <property type="molecule type" value="Genomic_DNA"/>
</dbReference>
<dbReference type="OrthoDB" id="9804124at2"/>
<dbReference type="Gene3D" id="3.40.710.10">
    <property type="entry name" value="DD-peptidase/beta-lactamase superfamily"/>
    <property type="match status" value="1"/>
</dbReference>
<dbReference type="CDD" id="cd06575">
    <property type="entry name" value="PASTA_Pbp2x-like_2"/>
    <property type="match status" value="1"/>
</dbReference>
<dbReference type="Pfam" id="PF03793">
    <property type="entry name" value="PASTA"/>
    <property type="match status" value="1"/>
</dbReference>
<sequence>MIEQKNILKRFYVILVALVLFTGFIVYKIIQIQIIDGDHYKDIANKSVYKSFIIEPNRGNLYDTNLNLLATSVPVYEIRFDAVTVSKEDFDKNLIPLSKALSKFSDLPVSYYKNKLLNARKQKNRYLFIADNVDYSEYKTIKSFPLFKLGPYRGGFIAEQSIEREHPMGKVGRRTVGYNNVGLEGAFNEYLKGKKGRQFKQKISKGQWKPLDDSNSVEPQDGLDVVSTIDVNVQDIAHHALLRQLEKFKADHGSVIVMETKTGEIKAISNLGRTKDNTYFEKRNYAVWESHEPGSTFKLMSLAVALEDKVVDTTKIVDTQNGILKYYNRTVRDSREGGYGKISVGQAFAVSSNTAFSQIINDFYKDQPEKFVDRLINMGLNKKIGLEIKGEGQPSIPHPDDKNWYGTTLPWMSFGYGVSMTPLQILSFYNAIANDGIRIKPRFIKQVMDKGEVINSYNKPIIQNSVCSKETANILQELLKKTVEKGTADNIYNESFSMAGKTGTCQTEYWIESGRYIASFAGYFPAENPKYSCIVTIHKPDTKIGFYGSQVAAPVFAEIAEKIYTKTPIKDQVKIDIINALKNESLLDKRIANIQEQIHTMPNLKGMSLMDALSVLENMDLNVRFIGEGKVIKQSIKKGQKIKKNQNVKLILG</sequence>
<dbReference type="SUPFAM" id="SSF56519">
    <property type="entry name" value="Penicillin binding protein dimerisation domain"/>
    <property type="match status" value="1"/>
</dbReference>
<dbReference type="InterPro" id="IPR036138">
    <property type="entry name" value="PBP_dimer_sf"/>
</dbReference>
<dbReference type="GO" id="GO:0008658">
    <property type="term" value="F:penicillin binding"/>
    <property type="evidence" value="ECO:0007669"/>
    <property type="project" value="InterPro"/>
</dbReference>
<keyword evidence="3 4" id="KW-0472">Membrane</keyword>
<feature type="transmembrane region" description="Helical" evidence="4">
    <location>
        <begin position="12"/>
        <end position="30"/>
    </location>
</feature>
<name>A0A4U5TTF6_9FLAO</name>
<dbReference type="Gene3D" id="3.30.450.330">
    <property type="match status" value="1"/>
</dbReference>
<dbReference type="SUPFAM" id="SSF56601">
    <property type="entry name" value="beta-lactamase/transpeptidase-like"/>
    <property type="match status" value="1"/>
</dbReference>
<dbReference type="PROSITE" id="PS51178">
    <property type="entry name" value="PASTA"/>
    <property type="match status" value="1"/>
</dbReference>
<proteinExistence type="predicted"/>
<reference evidence="6 7" key="1">
    <citation type="submission" date="2019-04" db="EMBL/GenBank/DDBJ databases">
        <title>Psychroflexus halotolerans sp. nov., isolated from a marine solar saltern.</title>
        <authorList>
            <person name="Feng X."/>
        </authorList>
    </citation>
    <scope>NUCLEOTIDE SEQUENCE [LARGE SCALE GENOMIC DNA]</scope>
    <source>
        <strain evidence="6 7">WDS2C27</strain>
    </source>
</reference>
<dbReference type="GO" id="GO:0005886">
    <property type="term" value="C:plasma membrane"/>
    <property type="evidence" value="ECO:0007669"/>
    <property type="project" value="TreeGrafter"/>
</dbReference>
<keyword evidence="2" id="KW-0378">Hydrolase</keyword>
<keyword evidence="2" id="KW-0645">Protease</keyword>
<dbReference type="Pfam" id="PF03717">
    <property type="entry name" value="PBP_dimer"/>
    <property type="match status" value="1"/>
</dbReference>
<gene>
    <name evidence="6" type="ORF">FCN74_04375</name>
</gene>
<dbReference type="SUPFAM" id="SSF54184">
    <property type="entry name" value="Penicillin-binding protein 2x (pbp-2x), c-terminal domain"/>
    <property type="match status" value="1"/>
</dbReference>